<evidence type="ECO:0000313" key="3">
    <source>
        <dbReference type="Proteomes" id="UP000619761"/>
    </source>
</evidence>
<gene>
    <name evidence="2" type="ORF">GCM10011613_34750</name>
</gene>
<reference evidence="3" key="1">
    <citation type="journal article" date="2019" name="Int. J. Syst. Evol. Microbiol.">
        <title>The Global Catalogue of Microorganisms (GCM) 10K type strain sequencing project: providing services to taxonomists for standard genome sequencing and annotation.</title>
        <authorList>
            <consortium name="The Broad Institute Genomics Platform"/>
            <consortium name="The Broad Institute Genome Sequencing Center for Infectious Disease"/>
            <person name="Wu L."/>
            <person name="Ma J."/>
        </authorList>
    </citation>
    <scope>NUCLEOTIDE SEQUENCE [LARGE SCALE GENOMIC DNA]</scope>
    <source>
        <strain evidence="3">KCTC 32239</strain>
    </source>
</reference>
<keyword evidence="3" id="KW-1185">Reference proteome</keyword>
<feature type="chain" id="PRO_5046849631" evidence="1">
    <location>
        <begin position="30"/>
        <end position="451"/>
    </location>
</feature>
<dbReference type="Pfam" id="PF13729">
    <property type="entry name" value="TraF_2"/>
    <property type="match status" value="1"/>
</dbReference>
<dbReference type="InterPro" id="IPR032811">
    <property type="entry name" value="Put_conjugal_transfer"/>
</dbReference>
<accession>A0ABQ3BAG9</accession>
<dbReference type="Gene3D" id="2.40.160.60">
    <property type="entry name" value="Outer membrane protein transport protein (OMPP1/FadL/TodX)"/>
    <property type="match status" value="1"/>
</dbReference>
<dbReference type="EMBL" id="BMYZ01000004">
    <property type="protein sequence ID" value="GGY86640.1"/>
    <property type="molecule type" value="Genomic_DNA"/>
</dbReference>
<name>A0ABQ3BAG9_9GAMM</name>
<dbReference type="Proteomes" id="UP000619761">
    <property type="component" value="Unassembled WGS sequence"/>
</dbReference>
<keyword evidence="1" id="KW-0732">Signal</keyword>
<comment type="caution">
    <text evidence="2">The sequence shown here is derived from an EMBL/GenBank/DDBJ whole genome shotgun (WGS) entry which is preliminary data.</text>
</comment>
<dbReference type="RefSeq" id="WP_189420973.1">
    <property type="nucleotide sequence ID" value="NZ_BMYZ01000004.1"/>
</dbReference>
<evidence type="ECO:0000313" key="2">
    <source>
        <dbReference type="EMBL" id="GGY86640.1"/>
    </source>
</evidence>
<evidence type="ECO:0000256" key="1">
    <source>
        <dbReference type="SAM" id="SignalP"/>
    </source>
</evidence>
<protein>
    <submittedName>
        <fullName evidence="2">Conjugative transfer protein</fullName>
    </submittedName>
</protein>
<organism evidence="2 3">
    <name type="scientific">Cellvibrio zantedeschiae</name>
    <dbReference type="NCBI Taxonomy" id="1237077"/>
    <lineage>
        <taxon>Bacteria</taxon>
        <taxon>Pseudomonadati</taxon>
        <taxon>Pseudomonadota</taxon>
        <taxon>Gammaproteobacteria</taxon>
        <taxon>Cellvibrionales</taxon>
        <taxon>Cellvibrionaceae</taxon>
        <taxon>Cellvibrio</taxon>
    </lineage>
</organism>
<feature type="signal peptide" evidence="1">
    <location>
        <begin position="1"/>
        <end position="29"/>
    </location>
</feature>
<sequence>MRKINMIPFTGKALASAILASSLAQHALAVDYGIFDARALAMGGTTLAVGNTAQGQYYNPALLAFHKGDEDKTRDGRTYFPTIVVQATDTVDSAIDAVDEELDSKLSNAVNTYNNLRTAASAGAVAAGASDLRKVLDEIANKDVSINGFFGLSVSEPSDHEGGAFYIGARVIGAGTSKVTDTDLALLDDYIAAMTDLAAGANPQTVAAQYPNLVNANGTLKDPTQTLNSSADVSALAISEWGMATAKEFTFWGQPISFGVTPKLMRVDAYRDDANFNTSSTSIDDTINQFSDTKSTHITLNADIGIAAIIAEHYRVGIAVKDLIKKDFTTHQDADPITGLERPDLTVKLRPRSRMGVGYVTENFSVGVDYDLQESTPMANEAPSQDLSLGAEYRLFNTLALRVGYRQDQTGLRENAASAGLGFQWRRFVMDIAYSESADMKAGGLQMGWKF</sequence>
<proteinExistence type="predicted"/>